<dbReference type="CDD" id="cd14473">
    <property type="entry name" value="FERM_B-lobe"/>
    <property type="match status" value="1"/>
</dbReference>
<dbReference type="PROSITE" id="PS50057">
    <property type="entry name" value="FERM_3"/>
    <property type="match status" value="1"/>
</dbReference>
<sequence length="141" mass="16675">MVEIADQVDQEIALKLGCLEIRRSYWEMRGNALDKKSNYEVLEKDVGLKRFFPKSLLDSVKHLMITFEYFITQAKNLRKMIQQTFRQFANLNREESILKFFEILSPVYRFDKECFKCALGVSMRHSTARVCYEIISLFVIA</sequence>
<gene>
    <name evidence="2" type="ORF">JD844_015553</name>
</gene>
<keyword evidence="3" id="KW-1185">Reference proteome</keyword>
<reference evidence="2 3" key="1">
    <citation type="journal article" date="2022" name="Gigascience">
        <title>A chromosome-level genome assembly and annotation of the desert horned lizard, Phrynosoma platyrhinos, provides insight into chromosomal rearrangements among reptiles.</title>
        <authorList>
            <person name="Koochekian N."/>
            <person name="Ascanio A."/>
            <person name="Farleigh K."/>
            <person name="Card D.C."/>
            <person name="Schield D.R."/>
            <person name="Castoe T.A."/>
            <person name="Jezkova T."/>
        </authorList>
    </citation>
    <scope>NUCLEOTIDE SEQUENCE [LARGE SCALE GENOMIC DNA]</scope>
    <source>
        <strain evidence="2">NK-2021</strain>
    </source>
</reference>
<dbReference type="InterPro" id="IPR000299">
    <property type="entry name" value="FERM_domain"/>
</dbReference>
<dbReference type="PANTHER" id="PTHR46221:SF12">
    <property type="entry name" value="NON-SPECIFIC PROTEIN-TYROSINE KINASE"/>
    <property type="match status" value="1"/>
</dbReference>
<dbReference type="SUPFAM" id="SSF47031">
    <property type="entry name" value="Second domain of FERM"/>
    <property type="match status" value="1"/>
</dbReference>
<dbReference type="EMBL" id="JAIPUX010005289">
    <property type="protein sequence ID" value="KAH0617397.1"/>
    <property type="molecule type" value="Genomic_DNA"/>
</dbReference>
<dbReference type="Proteomes" id="UP000826234">
    <property type="component" value="Unassembled WGS sequence"/>
</dbReference>
<proteinExistence type="predicted"/>
<dbReference type="Gene3D" id="1.20.80.10">
    <property type="match status" value="1"/>
</dbReference>
<name>A0ABQ7SJ83_PHRPL</name>
<dbReference type="InterPro" id="IPR019748">
    <property type="entry name" value="FERM_central"/>
</dbReference>
<evidence type="ECO:0000259" key="1">
    <source>
        <dbReference type="PROSITE" id="PS50057"/>
    </source>
</evidence>
<dbReference type="PANTHER" id="PTHR46221">
    <property type="entry name" value="FERM AND PDZ DOMAIN-CONTAINING PROTEIN FAMILY MEMBER"/>
    <property type="match status" value="1"/>
</dbReference>
<dbReference type="InterPro" id="IPR035963">
    <property type="entry name" value="FERM_2"/>
</dbReference>
<evidence type="ECO:0000313" key="2">
    <source>
        <dbReference type="EMBL" id="KAH0617397.1"/>
    </source>
</evidence>
<accession>A0ABQ7SJ83</accession>
<dbReference type="InterPro" id="IPR014352">
    <property type="entry name" value="FERM/acyl-CoA-bd_prot_sf"/>
</dbReference>
<feature type="domain" description="FERM" evidence="1">
    <location>
        <begin position="1"/>
        <end position="141"/>
    </location>
</feature>
<comment type="caution">
    <text evidence="2">The sequence shown here is derived from an EMBL/GenBank/DDBJ whole genome shotgun (WGS) entry which is preliminary data.</text>
</comment>
<protein>
    <recommendedName>
        <fullName evidence="1">FERM domain-containing protein</fullName>
    </recommendedName>
</protein>
<organism evidence="2 3">
    <name type="scientific">Phrynosoma platyrhinos</name>
    <name type="common">Desert horned lizard</name>
    <dbReference type="NCBI Taxonomy" id="52577"/>
    <lineage>
        <taxon>Eukaryota</taxon>
        <taxon>Metazoa</taxon>
        <taxon>Chordata</taxon>
        <taxon>Craniata</taxon>
        <taxon>Vertebrata</taxon>
        <taxon>Euteleostomi</taxon>
        <taxon>Lepidosauria</taxon>
        <taxon>Squamata</taxon>
        <taxon>Bifurcata</taxon>
        <taxon>Unidentata</taxon>
        <taxon>Episquamata</taxon>
        <taxon>Toxicofera</taxon>
        <taxon>Iguania</taxon>
        <taxon>Phrynosomatidae</taxon>
        <taxon>Phrynosomatinae</taxon>
        <taxon>Phrynosoma</taxon>
    </lineage>
</organism>
<evidence type="ECO:0000313" key="3">
    <source>
        <dbReference type="Proteomes" id="UP000826234"/>
    </source>
</evidence>